<feature type="non-terminal residue" evidence="2">
    <location>
        <position position="137"/>
    </location>
</feature>
<evidence type="ECO:0000313" key="2">
    <source>
        <dbReference type="EMBL" id="MCR1823962.1"/>
    </source>
</evidence>
<feature type="transmembrane region" description="Helical" evidence="1">
    <location>
        <begin position="113"/>
        <end position="133"/>
    </location>
</feature>
<evidence type="ECO:0000256" key="1">
    <source>
        <dbReference type="SAM" id="Phobius"/>
    </source>
</evidence>
<keyword evidence="1" id="KW-0472">Membrane</keyword>
<dbReference type="AlphaFoldDB" id="A0A9X2MDQ7"/>
<keyword evidence="1" id="KW-0812">Transmembrane</keyword>
<reference evidence="2" key="1">
    <citation type="submission" date="2022-07" db="EMBL/GenBank/DDBJ databases">
        <title>Enhanced cultured diversity of the mouse gut microbiota enables custom-made synthetic communities.</title>
        <authorList>
            <person name="Afrizal A."/>
        </authorList>
    </citation>
    <scope>NUCLEOTIDE SEQUENCE</scope>
    <source>
        <strain evidence="2">DSM 29186</strain>
    </source>
</reference>
<keyword evidence="3" id="KW-1185">Reference proteome</keyword>
<evidence type="ECO:0000313" key="3">
    <source>
        <dbReference type="Proteomes" id="UP001140817"/>
    </source>
</evidence>
<comment type="caution">
    <text evidence="2">The sequence shown here is derived from an EMBL/GenBank/DDBJ whole genome shotgun (WGS) entry which is preliminary data.</text>
</comment>
<keyword evidence="1" id="KW-1133">Transmembrane helix</keyword>
<protein>
    <recommendedName>
        <fullName evidence="4">Membrane-associated sensor domain-containing protein</fullName>
    </recommendedName>
</protein>
<feature type="transmembrane region" description="Helical" evidence="1">
    <location>
        <begin position="80"/>
        <end position="101"/>
    </location>
</feature>
<sequence length="137" mass="15954">MDSIMGDKLIVQKEKNLFIKIISGIVILSVILIARIFIKLSLVNNDMELIIVFMETFGLIFSILACTSFVISYKRIKNDSIFIISLMYLTLTISVAFQYMNYFNTFYNKFEDYNYDTITSWVLKSFLIIIALLPENK</sequence>
<gene>
    <name evidence="2" type="ORF">NSA58_14315</name>
</gene>
<name>A0A9X2MDQ7_9FIRM</name>
<feature type="transmembrane region" description="Helical" evidence="1">
    <location>
        <begin position="50"/>
        <end position="73"/>
    </location>
</feature>
<evidence type="ECO:0008006" key="4">
    <source>
        <dbReference type="Google" id="ProtNLM"/>
    </source>
</evidence>
<organism evidence="2 3">
    <name type="scientific">Terrisporobacter muris</name>
    <dbReference type="NCBI Taxonomy" id="2963284"/>
    <lineage>
        <taxon>Bacteria</taxon>
        <taxon>Bacillati</taxon>
        <taxon>Bacillota</taxon>
        <taxon>Clostridia</taxon>
        <taxon>Peptostreptococcales</taxon>
        <taxon>Peptostreptococcaceae</taxon>
        <taxon>Terrisporobacter</taxon>
    </lineage>
</organism>
<dbReference type="EMBL" id="JANKBY010000219">
    <property type="protein sequence ID" value="MCR1823962.1"/>
    <property type="molecule type" value="Genomic_DNA"/>
</dbReference>
<proteinExistence type="predicted"/>
<dbReference type="Proteomes" id="UP001140817">
    <property type="component" value="Unassembled WGS sequence"/>
</dbReference>
<feature type="transmembrane region" description="Helical" evidence="1">
    <location>
        <begin position="17"/>
        <end position="38"/>
    </location>
</feature>
<accession>A0A9X2MDQ7</accession>
<dbReference type="RefSeq" id="WP_257560614.1">
    <property type="nucleotide sequence ID" value="NZ_JANKBY010000219.1"/>
</dbReference>